<proteinExistence type="predicted"/>
<evidence type="ECO:0000256" key="1">
    <source>
        <dbReference type="SAM" id="Phobius"/>
    </source>
</evidence>
<keyword evidence="1" id="KW-1133">Transmembrane helix</keyword>
<dbReference type="Proteomes" id="UP000223913">
    <property type="component" value="Unassembled WGS sequence"/>
</dbReference>
<organism evidence="2 3">
    <name type="scientific">Flavilitoribacter nigricans (strain ATCC 23147 / DSM 23189 / NBRC 102662 / NCIMB 1420 / SS-2)</name>
    <name type="common">Lewinella nigricans</name>
    <dbReference type="NCBI Taxonomy" id="1122177"/>
    <lineage>
        <taxon>Bacteria</taxon>
        <taxon>Pseudomonadati</taxon>
        <taxon>Bacteroidota</taxon>
        <taxon>Saprospiria</taxon>
        <taxon>Saprospirales</taxon>
        <taxon>Lewinellaceae</taxon>
        <taxon>Flavilitoribacter</taxon>
    </lineage>
</organism>
<dbReference type="RefSeq" id="WP_099154562.1">
    <property type="nucleotide sequence ID" value="NZ_PDUD01000045.1"/>
</dbReference>
<feature type="transmembrane region" description="Helical" evidence="1">
    <location>
        <begin position="18"/>
        <end position="34"/>
    </location>
</feature>
<gene>
    <name evidence="2" type="ORF">CRP01_34110</name>
</gene>
<reference evidence="2 3" key="1">
    <citation type="submission" date="2017-10" db="EMBL/GenBank/DDBJ databases">
        <title>The draft genome sequence of Lewinella nigricans NBRC 102662.</title>
        <authorList>
            <person name="Wang K."/>
        </authorList>
    </citation>
    <scope>NUCLEOTIDE SEQUENCE [LARGE SCALE GENOMIC DNA]</scope>
    <source>
        <strain evidence="2 3">NBRC 102662</strain>
    </source>
</reference>
<evidence type="ECO:0000313" key="3">
    <source>
        <dbReference type="Proteomes" id="UP000223913"/>
    </source>
</evidence>
<feature type="transmembrane region" description="Helical" evidence="1">
    <location>
        <begin position="46"/>
        <end position="66"/>
    </location>
</feature>
<comment type="caution">
    <text evidence="2">The sequence shown here is derived from an EMBL/GenBank/DDBJ whole genome shotgun (WGS) entry which is preliminary data.</text>
</comment>
<keyword evidence="1" id="KW-0472">Membrane</keyword>
<keyword evidence="1" id="KW-0812">Transmembrane</keyword>
<feature type="transmembrane region" description="Helical" evidence="1">
    <location>
        <begin position="75"/>
        <end position="96"/>
    </location>
</feature>
<evidence type="ECO:0000313" key="2">
    <source>
        <dbReference type="EMBL" id="PHN02069.1"/>
    </source>
</evidence>
<sequence length="97" mass="10982">MKDILDADDPIPESKDPYLGWLGVSMILHLVLYIDGTLGNFCRFHALGIAITLFLITASFLVYFFLRKLIWKKRWVLAGLCIAANVFLGLGNYMIIC</sequence>
<dbReference type="AlphaFoldDB" id="A0A2D0N1Q6"/>
<protein>
    <submittedName>
        <fullName evidence="2">Uncharacterized protein</fullName>
    </submittedName>
</protein>
<accession>A0A2D0N1Q6</accession>
<name>A0A2D0N1Q6_FLAN2</name>
<dbReference type="EMBL" id="PDUD01000045">
    <property type="protein sequence ID" value="PHN02069.1"/>
    <property type="molecule type" value="Genomic_DNA"/>
</dbReference>
<keyword evidence="3" id="KW-1185">Reference proteome</keyword>